<gene>
    <name evidence="2" type="primary">orf341</name>
</gene>
<reference evidence="2" key="1">
    <citation type="submission" date="2019-10" db="EMBL/GenBank/DDBJ databases">
        <title>Complete mitogenome of the streptophyte green alga Coleochaete scutata (Coleochaetophyceae).</title>
        <authorList>
            <person name="Turmel M."/>
            <person name="Otis C."/>
            <person name="Lemieux C."/>
        </authorList>
    </citation>
    <scope>NUCLEOTIDE SEQUENCE</scope>
</reference>
<protein>
    <submittedName>
        <fullName evidence="2">Uncharacterized protein</fullName>
    </submittedName>
</protein>
<keyword evidence="1" id="KW-1133">Transmembrane helix</keyword>
<keyword evidence="1" id="KW-0472">Membrane</keyword>
<sequence>MSIKKYFPSFPGTPYLVALFKSLAFRMIFVGSCLEILSAIDFNLIGLTLNDNDIVPKRPHDHSNTVCVHDFNEKLNALGKTLRHTGTLIGGGYAVKTIISAVPTPLGKTIVGAVGAMGLVLSPAIEGIFKNPKPPRGGSALVSFFSHAPLSGADLEVVNLCRWVGPIVVDCILVLLGALLAEFARKSLFKWASENKYVPSLLRNLLAFSQSNASRTISLFYVAVICGLLFLNLTYLLIVFNALSDIYQGDASYSRATTLTSVCYIPAILITLEVFKGEILNLFFVKSEFFKSFFVRSKFLKSFFVSKQPYNPKPPRISYIVILIISLIIIVFYLLSILVTL</sequence>
<dbReference type="EMBL" id="MN613583">
    <property type="protein sequence ID" value="QFU80117.1"/>
    <property type="molecule type" value="Genomic_DNA"/>
</dbReference>
<dbReference type="GeneID" id="42369818"/>
<keyword evidence="2" id="KW-0496">Mitochondrion</keyword>
<feature type="transmembrane region" description="Helical" evidence="1">
    <location>
        <begin position="219"/>
        <end position="244"/>
    </location>
</feature>
<evidence type="ECO:0000256" key="1">
    <source>
        <dbReference type="SAM" id="Phobius"/>
    </source>
</evidence>
<feature type="transmembrane region" description="Helical" evidence="1">
    <location>
        <begin position="264"/>
        <end position="284"/>
    </location>
</feature>
<geneLocation type="mitochondrion" evidence="2"/>
<evidence type="ECO:0000313" key="2">
    <source>
        <dbReference type="EMBL" id="QFU80117.1"/>
    </source>
</evidence>
<dbReference type="RefSeq" id="YP_009710012.1">
    <property type="nucleotide sequence ID" value="NC_045180.1"/>
</dbReference>
<organism evidence="2">
    <name type="scientific">Coleochaete scutata</name>
    <dbReference type="NCBI Taxonomy" id="3125"/>
    <lineage>
        <taxon>Eukaryota</taxon>
        <taxon>Viridiplantae</taxon>
        <taxon>Streptophyta</taxon>
        <taxon>Coleochaetophyceae</taxon>
        <taxon>Coleochaetales</taxon>
        <taxon>Coleochaetaceae</taxon>
        <taxon>Coleochaete</taxon>
    </lineage>
</organism>
<accession>A0A5P9NXE0</accession>
<dbReference type="AlphaFoldDB" id="A0A5P9NXE0"/>
<name>A0A5P9NXE0_COLSC</name>
<proteinExistence type="predicted"/>
<feature type="transmembrane region" description="Helical" evidence="1">
    <location>
        <begin position="317"/>
        <end position="339"/>
    </location>
</feature>
<keyword evidence="1" id="KW-0812">Transmembrane</keyword>